<dbReference type="InterPro" id="IPR019191">
    <property type="entry name" value="Essential_protein_Yae1_N"/>
</dbReference>
<name>A0ABN8PPS7_9CNID</name>
<dbReference type="EMBL" id="CALNXK010000076">
    <property type="protein sequence ID" value="CAH3145666.1"/>
    <property type="molecule type" value="Genomic_DNA"/>
</dbReference>
<sequence length="237" mass="26762">MADEQEEFQEMNDVNMDYQRVKQTHELAGYRKGIESGKEAHLQQGFNEGFSYATYVSRKWATLRGALSALMSLVISKYVQDSNPDIVSEITELLAEATKIERNALEVQNMQQAFENRISQTVGYFKGSVAPPRVGNKTEEQYIDGNELSSAFEMLHTADTANGVENVGVETDREQQRINTGITFQGLAMDVVSDESCRPLETTETMPRDLEVLWSRTFSLADKIGINRQKIIFLKCL</sequence>
<evidence type="ECO:0000256" key="3">
    <source>
        <dbReference type="ARBA" id="ARBA00022490"/>
    </source>
</evidence>
<dbReference type="PANTHER" id="PTHR18829:SF0">
    <property type="entry name" value="PROTEIN YAE1 HOMOLOG"/>
    <property type="match status" value="1"/>
</dbReference>
<evidence type="ECO:0000313" key="7">
    <source>
        <dbReference type="Proteomes" id="UP001159405"/>
    </source>
</evidence>
<evidence type="ECO:0000256" key="1">
    <source>
        <dbReference type="ARBA" id="ARBA00004123"/>
    </source>
</evidence>
<keyword evidence="4" id="KW-0539">Nucleus</keyword>
<feature type="domain" description="Essential protein Yae1 N-terminal" evidence="5">
    <location>
        <begin position="29"/>
        <end position="50"/>
    </location>
</feature>
<dbReference type="Pfam" id="PF09811">
    <property type="entry name" value="Yae1_N"/>
    <property type="match status" value="1"/>
</dbReference>
<protein>
    <recommendedName>
        <fullName evidence="5">Essential protein Yae1 N-terminal domain-containing protein</fullName>
    </recommendedName>
</protein>
<evidence type="ECO:0000256" key="2">
    <source>
        <dbReference type="ARBA" id="ARBA00004496"/>
    </source>
</evidence>
<dbReference type="InterPro" id="IPR038881">
    <property type="entry name" value="Yae1-like"/>
</dbReference>
<proteinExistence type="predicted"/>
<keyword evidence="7" id="KW-1185">Reference proteome</keyword>
<evidence type="ECO:0000256" key="4">
    <source>
        <dbReference type="ARBA" id="ARBA00023242"/>
    </source>
</evidence>
<evidence type="ECO:0000259" key="5">
    <source>
        <dbReference type="Pfam" id="PF09811"/>
    </source>
</evidence>
<organism evidence="6 7">
    <name type="scientific">Porites lobata</name>
    <dbReference type="NCBI Taxonomy" id="104759"/>
    <lineage>
        <taxon>Eukaryota</taxon>
        <taxon>Metazoa</taxon>
        <taxon>Cnidaria</taxon>
        <taxon>Anthozoa</taxon>
        <taxon>Hexacorallia</taxon>
        <taxon>Scleractinia</taxon>
        <taxon>Fungiina</taxon>
        <taxon>Poritidae</taxon>
        <taxon>Porites</taxon>
    </lineage>
</organism>
<evidence type="ECO:0000313" key="6">
    <source>
        <dbReference type="EMBL" id="CAH3145666.1"/>
    </source>
</evidence>
<keyword evidence="3" id="KW-0963">Cytoplasm</keyword>
<dbReference type="Proteomes" id="UP001159405">
    <property type="component" value="Unassembled WGS sequence"/>
</dbReference>
<reference evidence="6 7" key="1">
    <citation type="submission" date="2022-05" db="EMBL/GenBank/DDBJ databases">
        <authorList>
            <consortium name="Genoscope - CEA"/>
            <person name="William W."/>
        </authorList>
    </citation>
    <scope>NUCLEOTIDE SEQUENCE [LARGE SCALE GENOMIC DNA]</scope>
</reference>
<comment type="caution">
    <text evidence="6">The sequence shown here is derived from an EMBL/GenBank/DDBJ whole genome shotgun (WGS) entry which is preliminary data.</text>
</comment>
<dbReference type="PANTHER" id="PTHR18829">
    <property type="entry name" value="PROTEIN YAE1 HOMOLOG"/>
    <property type="match status" value="1"/>
</dbReference>
<gene>
    <name evidence="6" type="ORF">PLOB_00044634</name>
</gene>
<comment type="subcellular location">
    <subcellularLocation>
        <location evidence="2">Cytoplasm</location>
    </subcellularLocation>
    <subcellularLocation>
        <location evidence="1">Nucleus</location>
    </subcellularLocation>
</comment>
<accession>A0ABN8PPS7</accession>